<feature type="transmembrane region" description="Helical" evidence="1">
    <location>
        <begin position="85"/>
        <end position="105"/>
    </location>
</feature>
<dbReference type="RefSeq" id="WP_137970627.1">
    <property type="nucleotide sequence ID" value="NZ_BJHV01000003.1"/>
</dbReference>
<accession>A0A4D4KS72</accession>
<name>A0A4D4KS72_9ACTN</name>
<keyword evidence="1" id="KW-1133">Transmembrane helix</keyword>
<feature type="transmembrane region" description="Helical" evidence="1">
    <location>
        <begin position="51"/>
        <end position="73"/>
    </location>
</feature>
<dbReference type="AlphaFoldDB" id="A0A4D4KS72"/>
<evidence type="ECO:0000313" key="2">
    <source>
        <dbReference type="EMBL" id="GDY49298.1"/>
    </source>
</evidence>
<evidence type="ECO:0000256" key="1">
    <source>
        <dbReference type="SAM" id="Phobius"/>
    </source>
</evidence>
<protein>
    <submittedName>
        <fullName evidence="2">Uncharacterized protein</fullName>
    </submittedName>
</protein>
<comment type="caution">
    <text evidence="2">The sequence shown here is derived from an EMBL/GenBank/DDBJ whole genome shotgun (WGS) entry which is preliminary data.</text>
</comment>
<dbReference type="Proteomes" id="UP000299290">
    <property type="component" value="Unassembled WGS sequence"/>
</dbReference>
<sequence length="141" mass="14480">MSATTTTGPPTSKTTKPALSLIWLQAVVTTWAITGLVLFGAAWVLGLQATWWQRILLALPMAGLAFLDARGVAVVIEARAGLTRALADMNWAQIPLAVAGGAWLLGLMAPVGQRVTLAVVIALVAGLYRNAPHATAAGGAG</sequence>
<keyword evidence="3" id="KW-1185">Reference proteome</keyword>
<keyword evidence="1" id="KW-0472">Membrane</keyword>
<gene>
    <name evidence="2" type="ORF">SANT12839_101800</name>
</gene>
<proteinExistence type="predicted"/>
<keyword evidence="1" id="KW-0812">Transmembrane</keyword>
<feature type="transmembrane region" description="Helical" evidence="1">
    <location>
        <begin position="21"/>
        <end position="45"/>
    </location>
</feature>
<organism evidence="2 3">
    <name type="scientific">Streptomyces antimycoticus</name>
    <dbReference type="NCBI Taxonomy" id="68175"/>
    <lineage>
        <taxon>Bacteria</taxon>
        <taxon>Bacillati</taxon>
        <taxon>Actinomycetota</taxon>
        <taxon>Actinomycetes</taxon>
        <taxon>Kitasatosporales</taxon>
        <taxon>Streptomycetaceae</taxon>
        <taxon>Streptomyces</taxon>
        <taxon>Streptomyces violaceusniger group</taxon>
    </lineage>
</organism>
<evidence type="ECO:0000313" key="3">
    <source>
        <dbReference type="Proteomes" id="UP000299290"/>
    </source>
</evidence>
<reference evidence="2 3" key="1">
    <citation type="journal article" date="2020" name="Int. J. Syst. Evol. Microbiol.">
        <title>Reclassification of Streptomyces castelarensis and Streptomyces sporoclivatus as later heterotypic synonyms of Streptomyces antimycoticus.</title>
        <authorList>
            <person name="Komaki H."/>
            <person name="Tamura T."/>
        </authorList>
    </citation>
    <scope>NUCLEOTIDE SEQUENCE [LARGE SCALE GENOMIC DNA]</scope>
    <source>
        <strain evidence="2 3">NBRC 12839</strain>
    </source>
</reference>
<dbReference type="EMBL" id="BJHV01000003">
    <property type="protein sequence ID" value="GDY49298.1"/>
    <property type="molecule type" value="Genomic_DNA"/>
</dbReference>